<accession>A0A7W9HPA7</accession>
<dbReference type="EMBL" id="JACHMO010000001">
    <property type="protein sequence ID" value="MBB5805957.1"/>
    <property type="molecule type" value="Genomic_DNA"/>
</dbReference>
<proteinExistence type="predicted"/>
<dbReference type="Proteomes" id="UP000552097">
    <property type="component" value="Unassembled WGS sequence"/>
</dbReference>
<evidence type="ECO:0000313" key="2">
    <source>
        <dbReference type="Proteomes" id="UP000552097"/>
    </source>
</evidence>
<reference evidence="1 2" key="1">
    <citation type="submission" date="2020-08" db="EMBL/GenBank/DDBJ databases">
        <title>Sequencing the genomes of 1000 actinobacteria strains.</title>
        <authorList>
            <person name="Klenk H.-P."/>
        </authorList>
    </citation>
    <scope>NUCLEOTIDE SEQUENCE [LARGE SCALE GENOMIC DNA]</scope>
    <source>
        <strain evidence="1 2">DSM 45486</strain>
    </source>
</reference>
<protein>
    <submittedName>
        <fullName evidence="1">Uncharacterized protein</fullName>
    </submittedName>
</protein>
<comment type="caution">
    <text evidence="1">The sequence shown here is derived from an EMBL/GenBank/DDBJ whole genome shotgun (WGS) entry which is preliminary data.</text>
</comment>
<sequence length="31" mass="3338">MDKPATSTALEVNTADRELGYYTGGRPIRPG</sequence>
<organism evidence="1 2">
    <name type="scientific">Saccharothrix ecbatanensis</name>
    <dbReference type="NCBI Taxonomy" id="1105145"/>
    <lineage>
        <taxon>Bacteria</taxon>
        <taxon>Bacillati</taxon>
        <taxon>Actinomycetota</taxon>
        <taxon>Actinomycetes</taxon>
        <taxon>Pseudonocardiales</taxon>
        <taxon>Pseudonocardiaceae</taxon>
        <taxon>Saccharothrix</taxon>
    </lineage>
</organism>
<dbReference type="AlphaFoldDB" id="A0A7W9HPA7"/>
<name>A0A7W9HPA7_9PSEU</name>
<gene>
    <name evidence="1" type="ORF">F4560_005725</name>
</gene>
<keyword evidence="2" id="KW-1185">Reference proteome</keyword>
<evidence type="ECO:0000313" key="1">
    <source>
        <dbReference type="EMBL" id="MBB5805957.1"/>
    </source>
</evidence>